<dbReference type="Pfam" id="PF04316">
    <property type="entry name" value="FlgM"/>
    <property type="match status" value="1"/>
</dbReference>
<dbReference type="InterPro" id="IPR035890">
    <property type="entry name" value="Anti-sigma-28_factor_FlgM_sf"/>
</dbReference>
<dbReference type="InterPro" id="IPR007412">
    <property type="entry name" value="FlgM"/>
</dbReference>
<keyword evidence="9" id="KW-1185">Reference proteome</keyword>
<dbReference type="NCBIfam" id="TIGR03824">
    <property type="entry name" value="FlgM_jcvi"/>
    <property type="match status" value="1"/>
</dbReference>
<dbReference type="GO" id="GO:0045892">
    <property type="term" value="P:negative regulation of DNA-templated transcription"/>
    <property type="evidence" value="ECO:0007669"/>
    <property type="project" value="InterPro"/>
</dbReference>
<evidence type="ECO:0000256" key="6">
    <source>
        <dbReference type="ARBA" id="ARBA00023163"/>
    </source>
</evidence>
<dbReference type="OrthoDB" id="1683949at2"/>
<comment type="similarity">
    <text evidence="1">Belongs to the FlgM family.</text>
</comment>
<evidence type="ECO:0000256" key="5">
    <source>
        <dbReference type="ARBA" id="ARBA00023015"/>
    </source>
</evidence>
<feature type="domain" description="Anti-sigma-28 factor FlgM C-terminal" evidence="7">
    <location>
        <begin position="37"/>
        <end position="90"/>
    </location>
</feature>
<reference evidence="8 9" key="1">
    <citation type="submission" date="2016-10" db="EMBL/GenBank/DDBJ databases">
        <authorList>
            <person name="de Groot N.N."/>
        </authorList>
    </citation>
    <scope>NUCLEOTIDE SEQUENCE [LARGE SCALE GENOMIC DNA]</scope>
    <source>
        <strain evidence="8 9">DSM 13305</strain>
    </source>
</reference>
<keyword evidence="5" id="KW-0805">Transcription regulation</keyword>
<protein>
    <recommendedName>
        <fullName evidence="2">Negative regulator of flagellin synthesis</fullName>
    </recommendedName>
</protein>
<keyword evidence="6" id="KW-0804">Transcription</keyword>
<evidence type="ECO:0000313" key="8">
    <source>
        <dbReference type="EMBL" id="SEO71330.1"/>
    </source>
</evidence>
<dbReference type="EMBL" id="FODY01000004">
    <property type="protein sequence ID" value="SEO71330.1"/>
    <property type="molecule type" value="Genomic_DNA"/>
</dbReference>
<organism evidence="8 9">
    <name type="scientific">Propionispora vibrioides</name>
    <dbReference type="NCBI Taxonomy" id="112903"/>
    <lineage>
        <taxon>Bacteria</taxon>
        <taxon>Bacillati</taxon>
        <taxon>Bacillota</taxon>
        <taxon>Negativicutes</taxon>
        <taxon>Selenomonadales</taxon>
        <taxon>Sporomusaceae</taxon>
        <taxon>Propionispora</taxon>
    </lineage>
</organism>
<keyword evidence="4" id="KW-1005">Bacterial flagellum biogenesis</keyword>
<dbReference type="InterPro" id="IPR031316">
    <property type="entry name" value="FlgM_C"/>
</dbReference>
<evidence type="ECO:0000256" key="4">
    <source>
        <dbReference type="ARBA" id="ARBA00022795"/>
    </source>
</evidence>
<name>A0A1H8RY81_9FIRM</name>
<proteinExistence type="inferred from homology"/>
<dbReference type="Proteomes" id="UP000198847">
    <property type="component" value="Unassembled WGS sequence"/>
</dbReference>
<evidence type="ECO:0000256" key="2">
    <source>
        <dbReference type="ARBA" id="ARBA00017823"/>
    </source>
</evidence>
<gene>
    <name evidence="8" type="ORF">SAMN04490178_104124</name>
</gene>
<evidence type="ECO:0000313" key="9">
    <source>
        <dbReference type="Proteomes" id="UP000198847"/>
    </source>
</evidence>
<evidence type="ECO:0000256" key="3">
    <source>
        <dbReference type="ARBA" id="ARBA00022491"/>
    </source>
</evidence>
<dbReference type="RefSeq" id="WP_143050569.1">
    <property type="nucleotide sequence ID" value="NZ_FODY01000004.1"/>
</dbReference>
<evidence type="ECO:0000256" key="1">
    <source>
        <dbReference type="ARBA" id="ARBA00005322"/>
    </source>
</evidence>
<evidence type="ECO:0000259" key="7">
    <source>
        <dbReference type="Pfam" id="PF04316"/>
    </source>
</evidence>
<dbReference type="GO" id="GO:0044781">
    <property type="term" value="P:bacterial-type flagellum organization"/>
    <property type="evidence" value="ECO:0007669"/>
    <property type="project" value="UniProtKB-KW"/>
</dbReference>
<dbReference type="STRING" id="112903.SAMN04490178_104124"/>
<accession>A0A1H8RY81</accession>
<dbReference type="AlphaFoldDB" id="A0A1H8RY81"/>
<sequence>MIISGKQVQSIVKVYGEQNKLNQGVKQEKSEATKSQDEVILSANAQEFGQYLSSLQSMSGVRQDKVNALSERIQSGTYEVDARAVAEKMLGF</sequence>
<keyword evidence="3" id="KW-0678">Repressor</keyword>
<dbReference type="SUPFAM" id="SSF101498">
    <property type="entry name" value="Anti-sigma factor FlgM"/>
    <property type="match status" value="1"/>
</dbReference>